<accession>A0A6S6PLS7</accession>
<dbReference type="AlphaFoldDB" id="A0A6S6PLS7"/>
<reference evidence="1 2" key="1">
    <citation type="submission" date="2020-07" db="EMBL/GenBank/DDBJ databases">
        <title>Complete Genome Sequence of an acetic acid bacterium, Acetobacter aceti JCM20276.</title>
        <authorList>
            <person name="Hirose Y."/>
            <person name="Mihara H."/>
        </authorList>
    </citation>
    <scope>NUCLEOTIDE SEQUENCE [LARGE SCALE GENOMIC DNA]</scope>
    <source>
        <strain evidence="1 2">JCM20276</strain>
    </source>
</reference>
<evidence type="ECO:0000313" key="1">
    <source>
        <dbReference type="EMBL" id="BCI68283.1"/>
    </source>
</evidence>
<protein>
    <submittedName>
        <fullName evidence="1">Uncharacterized protein</fullName>
    </submittedName>
</protein>
<sequence length="209" mass="24476">MSYYNLLRGAELIPNRNEDSPPCPSEVLCHESFYNDVYNNLSQEQYDGLSEIIDCFEEGRPIPAIYRRNNQNRNHNHILFNAGVRHLHLERERNDDVLYYLVYDTSEMLGKKSELVVLLTIGEHARYMTEDHEGENLLSEYKDTIRPIIEHYSYIVDKNKEDIRAKRFFSGLLNKFCEEGTSIPEQIEDLNDIGRYSPQREIPASLKNG</sequence>
<proteinExistence type="predicted"/>
<dbReference type="EMBL" id="AP023326">
    <property type="protein sequence ID" value="BCI68283.1"/>
    <property type="molecule type" value="Genomic_DNA"/>
</dbReference>
<dbReference type="RefSeq" id="WP_145996007.1">
    <property type="nucleotide sequence ID" value="NZ_AP023326.1"/>
</dbReference>
<dbReference type="Proteomes" id="UP000515220">
    <property type="component" value="Chromosome"/>
</dbReference>
<evidence type="ECO:0000313" key="2">
    <source>
        <dbReference type="Proteomes" id="UP000515220"/>
    </source>
</evidence>
<gene>
    <name evidence="1" type="ORF">AAJCM20276_29070</name>
</gene>
<organism evidence="1 2">
    <name type="scientific">Acetobacter aceti</name>
    <dbReference type="NCBI Taxonomy" id="435"/>
    <lineage>
        <taxon>Bacteria</taxon>
        <taxon>Pseudomonadati</taxon>
        <taxon>Pseudomonadota</taxon>
        <taxon>Alphaproteobacteria</taxon>
        <taxon>Acetobacterales</taxon>
        <taxon>Acetobacteraceae</taxon>
        <taxon>Acetobacter</taxon>
        <taxon>Acetobacter subgen. Acetobacter</taxon>
    </lineage>
</organism>
<name>A0A6S6PLS7_ACEAC</name>